<name>A0ABP0YKT8_9ROSI</name>
<evidence type="ECO:0000256" key="1">
    <source>
        <dbReference type="ARBA" id="ARBA00004370"/>
    </source>
</evidence>
<protein>
    <recommendedName>
        <fullName evidence="10">Major facilitator superfamily (MFS) profile domain-containing protein</fullName>
    </recommendedName>
</protein>
<dbReference type="PANTHER" id="PTHR23500">
    <property type="entry name" value="SOLUTE CARRIER FAMILY 2, FACILITATED GLUCOSE TRANSPORTER"/>
    <property type="match status" value="1"/>
</dbReference>
<comment type="subcellular location">
    <subcellularLocation>
        <location evidence="1">Membrane</location>
    </subcellularLocation>
</comment>
<dbReference type="SUPFAM" id="SSF103473">
    <property type="entry name" value="MFS general substrate transporter"/>
    <property type="match status" value="1"/>
</dbReference>
<organism evidence="8 9">
    <name type="scientific">Citrullus colocynthis</name>
    <name type="common">colocynth</name>
    <dbReference type="NCBI Taxonomy" id="252529"/>
    <lineage>
        <taxon>Eukaryota</taxon>
        <taxon>Viridiplantae</taxon>
        <taxon>Streptophyta</taxon>
        <taxon>Embryophyta</taxon>
        <taxon>Tracheophyta</taxon>
        <taxon>Spermatophyta</taxon>
        <taxon>Magnoliopsida</taxon>
        <taxon>eudicotyledons</taxon>
        <taxon>Gunneridae</taxon>
        <taxon>Pentapetalae</taxon>
        <taxon>rosids</taxon>
        <taxon>fabids</taxon>
        <taxon>Cucurbitales</taxon>
        <taxon>Cucurbitaceae</taxon>
        <taxon>Benincaseae</taxon>
        <taxon>Citrullus</taxon>
    </lineage>
</organism>
<keyword evidence="5 7" id="KW-1133">Transmembrane helix</keyword>
<keyword evidence="4 7" id="KW-0812">Transmembrane</keyword>
<evidence type="ECO:0000256" key="2">
    <source>
        <dbReference type="ARBA" id="ARBA00010992"/>
    </source>
</evidence>
<keyword evidence="6 7" id="KW-0472">Membrane</keyword>
<evidence type="ECO:0000256" key="6">
    <source>
        <dbReference type="ARBA" id="ARBA00023136"/>
    </source>
</evidence>
<proteinExistence type="inferred from homology"/>
<dbReference type="Proteomes" id="UP001642487">
    <property type="component" value="Chromosome 4"/>
</dbReference>
<sequence length="168" mass="18274">MSAVGDVLSGEGIKEYPGKLTPFVTVTRIVAAIGGLIFGYDIAISVGLVANVVNHFTFKIKAGWGWRLSLGGAIIPALVITIGSILLPDTPKPKILMRKPKSNLEEFVGFKMLNKNFKIWLQLVKPQNNSNIHAKTCYRGNADPISVTIAGAIWSGWNGRKVAKVIWM</sequence>
<accession>A0ABP0YKT8</accession>
<reference evidence="8 9" key="1">
    <citation type="submission" date="2024-03" db="EMBL/GenBank/DDBJ databases">
        <authorList>
            <person name="Gkanogiannis A."/>
            <person name="Becerra Lopez-Lavalle L."/>
        </authorList>
    </citation>
    <scope>NUCLEOTIDE SEQUENCE [LARGE SCALE GENOMIC DNA]</scope>
</reference>
<dbReference type="InterPro" id="IPR036259">
    <property type="entry name" value="MFS_trans_sf"/>
</dbReference>
<evidence type="ECO:0000256" key="5">
    <source>
        <dbReference type="ARBA" id="ARBA00022989"/>
    </source>
</evidence>
<evidence type="ECO:0000256" key="7">
    <source>
        <dbReference type="SAM" id="Phobius"/>
    </source>
</evidence>
<evidence type="ECO:0000313" key="9">
    <source>
        <dbReference type="Proteomes" id="UP001642487"/>
    </source>
</evidence>
<feature type="transmembrane region" description="Helical" evidence="7">
    <location>
        <begin position="65"/>
        <end position="87"/>
    </location>
</feature>
<dbReference type="PANTHER" id="PTHR23500:SF574">
    <property type="entry name" value="SUGAR TRANSPORT PROTEIN 1"/>
    <property type="match status" value="1"/>
</dbReference>
<dbReference type="Gene3D" id="1.20.1250.20">
    <property type="entry name" value="MFS general substrate transporter like domains"/>
    <property type="match status" value="1"/>
</dbReference>
<dbReference type="EMBL" id="OZ021738">
    <property type="protein sequence ID" value="CAK9320986.1"/>
    <property type="molecule type" value="Genomic_DNA"/>
</dbReference>
<dbReference type="Pfam" id="PF00083">
    <property type="entry name" value="Sugar_tr"/>
    <property type="match status" value="1"/>
</dbReference>
<evidence type="ECO:0008006" key="10">
    <source>
        <dbReference type="Google" id="ProtNLM"/>
    </source>
</evidence>
<dbReference type="InterPro" id="IPR005828">
    <property type="entry name" value="MFS_sugar_transport-like"/>
</dbReference>
<evidence type="ECO:0000313" key="8">
    <source>
        <dbReference type="EMBL" id="CAK9320986.1"/>
    </source>
</evidence>
<gene>
    <name evidence="8" type="ORF">CITCOLO1_LOCUS13044</name>
</gene>
<keyword evidence="9" id="KW-1185">Reference proteome</keyword>
<dbReference type="InterPro" id="IPR045262">
    <property type="entry name" value="STP/PLT_plant"/>
</dbReference>
<evidence type="ECO:0000256" key="3">
    <source>
        <dbReference type="ARBA" id="ARBA00022448"/>
    </source>
</evidence>
<comment type="similarity">
    <text evidence="2">Belongs to the major facilitator superfamily. Sugar transporter (TC 2.A.1.1) family.</text>
</comment>
<keyword evidence="3" id="KW-0813">Transport</keyword>
<evidence type="ECO:0000256" key="4">
    <source>
        <dbReference type="ARBA" id="ARBA00022692"/>
    </source>
</evidence>
<feature type="transmembrane region" description="Helical" evidence="7">
    <location>
        <begin position="29"/>
        <end position="53"/>
    </location>
</feature>